<keyword evidence="2" id="KW-0812">Transmembrane</keyword>
<dbReference type="InterPro" id="IPR004843">
    <property type="entry name" value="Calcineurin-like_PHP"/>
</dbReference>
<dbReference type="PANTHER" id="PTHR42850">
    <property type="entry name" value="METALLOPHOSPHOESTERASE"/>
    <property type="match status" value="1"/>
</dbReference>
<dbReference type="Proteomes" id="UP000250266">
    <property type="component" value="Unassembled WGS sequence"/>
</dbReference>
<feature type="compositionally biased region" description="Polar residues" evidence="1">
    <location>
        <begin position="14"/>
        <end position="25"/>
    </location>
</feature>
<name>A0A8E2EFR7_9PEZI</name>
<dbReference type="AlphaFoldDB" id="A0A8E2EFR7"/>
<dbReference type="GO" id="GO:0000298">
    <property type="term" value="F:endopolyphosphatase activity"/>
    <property type="evidence" value="ECO:0007669"/>
    <property type="project" value="TreeGrafter"/>
</dbReference>
<dbReference type="Pfam" id="PF00149">
    <property type="entry name" value="Metallophos"/>
    <property type="match status" value="1"/>
</dbReference>
<evidence type="ECO:0000259" key="3">
    <source>
        <dbReference type="Pfam" id="PF00149"/>
    </source>
</evidence>
<keyword evidence="2" id="KW-1133">Transmembrane helix</keyword>
<sequence>MADSSQEAEKYSSEPPSSVSKEFSSRFHNPNGLPLIDFVTNDWKVKPRYHNSHDHDHDHDHDHLSASDESESFYRREEDDYWVHPRWKQLVSYGRVPRRVQRYLAIYITLLSIAWIVWSWFLQPDWEKNRELEKLMNMKPQTMFGSNMRPEFSDMTQVKMLNSIFLPTDEQSKQRLVVVGDVHGCKDELQKLLIKLSFNPHHDHLILTGDIIDKGPDSPGTVDLARDLAASCVRGNHEDRMLLAFNDMHAHHAPLPGPQEDPARTDDTLDEESFSHGDYEARKLAQEFNEKQIRWLQQCPIILRVGQIAEMGEVVVVHAGLVPGVPLERQDPFQCMNMRSIDLETRLPSEVRHGTPWEKLWNHHQSSLPAVNRSTVLYGHDSKRGKNIMKYSKGLDSGCVNGGRLSALVIEAGKKDGKAKTTIVSVRCKRYR</sequence>
<accession>A0A8E2EFR7</accession>
<dbReference type="InterPro" id="IPR050126">
    <property type="entry name" value="Ap4A_hydrolase"/>
</dbReference>
<evidence type="ECO:0000256" key="2">
    <source>
        <dbReference type="SAM" id="Phobius"/>
    </source>
</evidence>
<dbReference type="CDD" id="cd00144">
    <property type="entry name" value="MPP_PPP_family"/>
    <property type="match status" value="1"/>
</dbReference>
<gene>
    <name evidence="4" type="ORF">K432DRAFT_292061</name>
</gene>
<evidence type="ECO:0000313" key="5">
    <source>
        <dbReference type="Proteomes" id="UP000250266"/>
    </source>
</evidence>
<dbReference type="OrthoDB" id="10267127at2759"/>
<dbReference type="GO" id="GO:0016791">
    <property type="term" value="F:phosphatase activity"/>
    <property type="evidence" value="ECO:0007669"/>
    <property type="project" value="TreeGrafter"/>
</dbReference>
<dbReference type="EMBL" id="KV744873">
    <property type="protein sequence ID" value="OCK82961.1"/>
    <property type="molecule type" value="Genomic_DNA"/>
</dbReference>
<evidence type="ECO:0000256" key="1">
    <source>
        <dbReference type="SAM" id="MobiDB-lite"/>
    </source>
</evidence>
<feature type="domain" description="Calcineurin-like phosphoesterase" evidence="3">
    <location>
        <begin position="175"/>
        <end position="382"/>
    </location>
</feature>
<reference evidence="4 5" key="1">
    <citation type="journal article" date="2016" name="Nat. Commun.">
        <title>Ectomycorrhizal ecology is imprinted in the genome of the dominant symbiotic fungus Cenococcum geophilum.</title>
        <authorList>
            <consortium name="DOE Joint Genome Institute"/>
            <person name="Peter M."/>
            <person name="Kohler A."/>
            <person name="Ohm R.A."/>
            <person name="Kuo A."/>
            <person name="Krutzmann J."/>
            <person name="Morin E."/>
            <person name="Arend M."/>
            <person name="Barry K.W."/>
            <person name="Binder M."/>
            <person name="Choi C."/>
            <person name="Clum A."/>
            <person name="Copeland A."/>
            <person name="Grisel N."/>
            <person name="Haridas S."/>
            <person name="Kipfer T."/>
            <person name="LaButti K."/>
            <person name="Lindquist E."/>
            <person name="Lipzen A."/>
            <person name="Maire R."/>
            <person name="Meier B."/>
            <person name="Mihaltcheva S."/>
            <person name="Molinier V."/>
            <person name="Murat C."/>
            <person name="Poggeler S."/>
            <person name="Quandt C.A."/>
            <person name="Sperisen C."/>
            <person name="Tritt A."/>
            <person name="Tisserant E."/>
            <person name="Crous P.W."/>
            <person name="Henrissat B."/>
            <person name="Nehls U."/>
            <person name="Egli S."/>
            <person name="Spatafora J.W."/>
            <person name="Grigoriev I.V."/>
            <person name="Martin F.M."/>
        </authorList>
    </citation>
    <scope>NUCLEOTIDE SEQUENCE [LARGE SCALE GENOMIC DNA]</scope>
    <source>
        <strain evidence="4 5">CBS 459.81</strain>
    </source>
</reference>
<dbReference type="InterPro" id="IPR029052">
    <property type="entry name" value="Metallo-depent_PP-like"/>
</dbReference>
<feature type="region of interest" description="Disordered" evidence="1">
    <location>
        <begin position="1"/>
        <end position="25"/>
    </location>
</feature>
<dbReference type="PANTHER" id="PTHR42850:SF4">
    <property type="entry name" value="ZINC-DEPENDENT ENDOPOLYPHOSPHATASE"/>
    <property type="match status" value="1"/>
</dbReference>
<feature type="region of interest" description="Disordered" evidence="1">
    <location>
        <begin position="250"/>
        <end position="274"/>
    </location>
</feature>
<dbReference type="SUPFAM" id="SSF56300">
    <property type="entry name" value="Metallo-dependent phosphatases"/>
    <property type="match status" value="1"/>
</dbReference>
<dbReference type="GO" id="GO:0006798">
    <property type="term" value="P:polyphosphate catabolic process"/>
    <property type="evidence" value="ECO:0007669"/>
    <property type="project" value="TreeGrafter"/>
</dbReference>
<keyword evidence="2" id="KW-0472">Membrane</keyword>
<dbReference type="GO" id="GO:0005737">
    <property type="term" value="C:cytoplasm"/>
    <property type="evidence" value="ECO:0007669"/>
    <property type="project" value="TreeGrafter"/>
</dbReference>
<dbReference type="Gene3D" id="3.60.21.10">
    <property type="match status" value="1"/>
</dbReference>
<keyword evidence="5" id="KW-1185">Reference proteome</keyword>
<proteinExistence type="predicted"/>
<evidence type="ECO:0000313" key="4">
    <source>
        <dbReference type="EMBL" id="OCK82961.1"/>
    </source>
</evidence>
<feature type="transmembrane region" description="Helical" evidence="2">
    <location>
        <begin position="103"/>
        <end position="121"/>
    </location>
</feature>
<feature type="compositionally biased region" description="Basic and acidic residues" evidence="1">
    <location>
        <begin position="261"/>
        <end position="274"/>
    </location>
</feature>
<protein>
    <submittedName>
        <fullName evidence="4">Metallo-dependent phosphatase</fullName>
    </submittedName>
</protein>
<organism evidence="4 5">
    <name type="scientific">Lepidopterella palustris CBS 459.81</name>
    <dbReference type="NCBI Taxonomy" id="1314670"/>
    <lineage>
        <taxon>Eukaryota</taxon>
        <taxon>Fungi</taxon>
        <taxon>Dikarya</taxon>
        <taxon>Ascomycota</taxon>
        <taxon>Pezizomycotina</taxon>
        <taxon>Dothideomycetes</taxon>
        <taxon>Pleosporomycetidae</taxon>
        <taxon>Mytilinidiales</taxon>
        <taxon>Argynnaceae</taxon>
        <taxon>Lepidopterella</taxon>
    </lineage>
</organism>